<evidence type="ECO:0000313" key="2">
    <source>
        <dbReference type="EMBL" id="KAA8497359.1"/>
    </source>
</evidence>
<sequence length="659" mass="71160">MPGAARAFLWRCEFEFLSVGISLCSETHRNAQRHEFAAAPGLVLEEEHQARVCGHGLVHAAAAGHDSGRLRTGARLKRRGLAPKAHAQQAQQAPPSRLASADDHAAVAAQAGRLDVPPGLFRVQEGEPAGHKALEEDTSHASSTARSTTTADAPAEPRGNSSKRQNPTELFLRSESCDGVGEESPRESRPFAERAGSEPKTPDRPTQLRSAKKFGSAEPGAFFGSSRDASDFGGGGTSSVKRGERGSFARTSGRFSSSDRMNGSSLRTKGARRQHLDSVNGISNPELQTPHEEKVLQGVSMRKSGRLGSSTSALPSDDTAVRPLASPPLRERQRVRKAFGKIRGVSDLGPDSAAAVGEFTSFDSIPGFQSQGNASTEYASQGGLQQPSLHKESSALGASKFSFRKFASSPRQRQPSFQSTESSFVPPNSRRGTQSPRLDNGRPAVEFDPRRASSGSLTSGRFKKYFEVYGNTRGNRTRLSVQERLQMWDAEMQNFEHSSAPEIVLVERNYVSEEPLGTSWNARDFDDRLETSQALQRPTFDSANDLDMLAVNRAATRNLLSASRHHSLRRSSADHADSSLNELGTYGRSISTTSSSSGVRVSFRHSVKITEFDKDESGLSVLGNEEGYIDADNPERAYVLAKEVPSSCTSSTASANLLV</sequence>
<dbReference type="EMBL" id="VRMN01000002">
    <property type="protein sequence ID" value="KAA8497359.1"/>
    <property type="molecule type" value="Genomic_DNA"/>
</dbReference>
<dbReference type="Proteomes" id="UP000324585">
    <property type="component" value="Unassembled WGS sequence"/>
</dbReference>
<feature type="compositionally biased region" description="Low complexity" evidence="1">
    <location>
        <begin position="407"/>
        <end position="419"/>
    </location>
</feature>
<feature type="region of interest" description="Disordered" evidence="1">
    <location>
        <begin position="79"/>
        <end position="105"/>
    </location>
</feature>
<protein>
    <submittedName>
        <fullName evidence="2">Uncharacterized protein</fullName>
    </submittedName>
</protein>
<name>A0A5J4Z0H9_PORPP</name>
<feature type="compositionally biased region" description="Polar residues" evidence="1">
    <location>
        <begin position="372"/>
        <end position="388"/>
    </location>
</feature>
<feature type="compositionally biased region" description="Polar residues" evidence="1">
    <location>
        <begin position="159"/>
        <end position="168"/>
    </location>
</feature>
<feature type="region of interest" description="Disordered" evidence="1">
    <location>
        <begin position="407"/>
        <end position="455"/>
    </location>
</feature>
<dbReference type="AlphaFoldDB" id="A0A5J4Z0H9"/>
<feature type="compositionally biased region" description="Polar residues" evidence="1">
    <location>
        <begin position="249"/>
        <end position="267"/>
    </location>
</feature>
<comment type="caution">
    <text evidence="2">The sequence shown here is derived from an EMBL/GenBank/DDBJ whole genome shotgun (WGS) entry which is preliminary data.</text>
</comment>
<feature type="region of interest" description="Disordered" evidence="1">
    <location>
        <begin position="119"/>
        <end position="330"/>
    </location>
</feature>
<feature type="compositionally biased region" description="Basic and acidic residues" evidence="1">
    <location>
        <begin position="183"/>
        <end position="203"/>
    </location>
</feature>
<organism evidence="2 3">
    <name type="scientific">Porphyridium purpureum</name>
    <name type="common">Red alga</name>
    <name type="synonym">Porphyridium cruentum</name>
    <dbReference type="NCBI Taxonomy" id="35688"/>
    <lineage>
        <taxon>Eukaryota</taxon>
        <taxon>Rhodophyta</taxon>
        <taxon>Bangiophyceae</taxon>
        <taxon>Porphyridiales</taxon>
        <taxon>Porphyridiaceae</taxon>
        <taxon>Porphyridium</taxon>
    </lineage>
</organism>
<feature type="compositionally biased region" description="Polar residues" evidence="1">
    <location>
        <begin position="420"/>
        <end position="437"/>
    </location>
</feature>
<feature type="compositionally biased region" description="Basic and acidic residues" evidence="1">
    <location>
        <begin position="124"/>
        <end position="139"/>
    </location>
</feature>
<reference evidence="3" key="1">
    <citation type="journal article" date="2019" name="Nat. Commun.">
        <title>Expansion of phycobilisome linker gene families in mesophilic red algae.</title>
        <authorList>
            <person name="Lee J."/>
            <person name="Kim D."/>
            <person name="Bhattacharya D."/>
            <person name="Yoon H.S."/>
        </authorList>
    </citation>
    <scope>NUCLEOTIDE SEQUENCE [LARGE SCALE GENOMIC DNA]</scope>
    <source>
        <strain evidence="3">CCMP 1328</strain>
    </source>
</reference>
<feature type="compositionally biased region" description="Low complexity" evidence="1">
    <location>
        <begin position="140"/>
        <end position="154"/>
    </location>
</feature>
<feature type="compositionally biased region" description="Low complexity" evidence="1">
    <location>
        <begin position="82"/>
        <end position="95"/>
    </location>
</feature>
<gene>
    <name evidence="2" type="ORF">FVE85_1088</name>
</gene>
<keyword evidence="3" id="KW-1185">Reference proteome</keyword>
<evidence type="ECO:0000313" key="3">
    <source>
        <dbReference type="Proteomes" id="UP000324585"/>
    </source>
</evidence>
<proteinExistence type="predicted"/>
<accession>A0A5J4Z0H9</accession>
<feature type="region of interest" description="Disordered" evidence="1">
    <location>
        <begin position="372"/>
        <end position="393"/>
    </location>
</feature>
<evidence type="ECO:0000256" key="1">
    <source>
        <dbReference type="SAM" id="MobiDB-lite"/>
    </source>
</evidence>